<feature type="transmembrane region" description="Helical" evidence="1">
    <location>
        <begin position="239"/>
        <end position="259"/>
    </location>
</feature>
<dbReference type="Pfam" id="PF00892">
    <property type="entry name" value="EamA"/>
    <property type="match status" value="2"/>
</dbReference>
<keyword evidence="1" id="KW-0812">Transmembrane</keyword>
<dbReference type="KEGG" id="pami:JCM7686_2593"/>
<accession>S5YWS7</accession>
<evidence type="ECO:0000259" key="2">
    <source>
        <dbReference type="Pfam" id="PF00892"/>
    </source>
</evidence>
<proteinExistence type="predicted"/>
<feature type="transmembrane region" description="Helical" evidence="1">
    <location>
        <begin position="265"/>
        <end position="284"/>
    </location>
</feature>
<feature type="transmembrane region" description="Helical" evidence="1">
    <location>
        <begin position="213"/>
        <end position="230"/>
    </location>
</feature>
<feature type="transmembrane region" description="Helical" evidence="1">
    <location>
        <begin position="152"/>
        <end position="171"/>
    </location>
</feature>
<feature type="transmembrane region" description="Helical" evidence="1">
    <location>
        <begin position="39"/>
        <end position="55"/>
    </location>
</feature>
<dbReference type="eggNOG" id="COG0697">
    <property type="taxonomic scope" value="Bacteria"/>
</dbReference>
<dbReference type="OrthoDB" id="9795732at2"/>
<feature type="domain" description="EamA" evidence="2">
    <location>
        <begin position="153"/>
        <end position="283"/>
    </location>
</feature>
<dbReference type="InterPro" id="IPR000620">
    <property type="entry name" value="EamA_dom"/>
</dbReference>
<dbReference type="GO" id="GO:0016020">
    <property type="term" value="C:membrane"/>
    <property type="evidence" value="ECO:0007669"/>
    <property type="project" value="InterPro"/>
</dbReference>
<dbReference type="SUPFAM" id="SSF103481">
    <property type="entry name" value="Multidrug resistance efflux transporter EmrE"/>
    <property type="match status" value="1"/>
</dbReference>
<protein>
    <recommendedName>
        <fullName evidence="2">EamA domain-containing protein</fullName>
    </recommendedName>
</protein>
<name>S5YWS7_PARAH</name>
<dbReference type="EMBL" id="CP006650">
    <property type="protein sequence ID" value="AGT09661.1"/>
    <property type="molecule type" value="Genomic_DNA"/>
</dbReference>
<reference evidence="3 4" key="1">
    <citation type="journal article" date="2014" name="BMC Genomics">
        <title>Architecture and functions of a multipartite genome of the methylotrophic bacterium Paracoccus aminophilus JCM 7686, containing primary and secondary chromids.</title>
        <authorList>
            <person name="Dziewit L."/>
            <person name="Czarnecki J."/>
            <person name="Wibberg D."/>
            <person name="Radlinska M."/>
            <person name="Mrozek P."/>
            <person name="Szymczak M."/>
            <person name="Schluter A."/>
            <person name="Puhler A."/>
            <person name="Bartosik D."/>
        </authorList>
    </citation>
    <scope>NUCLEOTIDE SEQUENCE [LARGE SCALE GENOMIC DNA]</scope>
    <source>
        <strain evidence="3">JCM 7686</strain>
    </source>
</reference>
<evidence type="ECO:0000256" key="1">
    <source>
        <dbReference type="SAM" id="Phobius"/>
    </source>
</evidence>
<dbReference type="PANTHER" id="PTHR22911:SF76">
    <property type="entry name" value="EAMA DOMAIN-CONTAINING PROTEIN"/>
    <property type="match status" value="1"/>
</dbReference>
<keyword evidence="4" id="KW-1185">Reference proteome</keyword>
<dbReference type="Proteomes" id="UP000015480">
    <property type="component" value="Chromosome"/>
</dbReference>
<feature type="transmembrane region" description="Helical" evidence="1">
    <location>
        <begin position="122"/>
        <end position="140"/>
    </location>
</feature>
<gene>
    <name evidence="3" type="ORF">JCM7686_2593</name>
</gene>
<sequence>MDQPNRQTATWIGIIALASWAALAFLTTLGRGIPPFEMLALNAAVAFALGCLYLARRGRKGFAVLRQPVQAWLLAAGAIFAYHALYFYALASVPPARASLICFFWPLLIVVFAALANRRLQAAHLIGALLGLLGVFLIFADGARGAEPTGAVSGYFAAAACAVIWAAYSVANRRYAGVPSEMLIGVAGLVALASGLCHFAFETTVLPDLRQGIAILLLGIFPLGVGFLAWDHATKYGNLPLLGALSYLTPLVSTLVLIASGQTTATLGLGLAALAIVAGAAIAARPPARPAALRA</sequence>
<feature type="domain" description="EamA" evidence="2">
    <location>
        <begin position="12"/>
        <end position="139"/>
    </location>
</feature>
<feature type="transmembrane region" description="Helical" evidence="1">
    <location>
        <begin position="183"/>
        <end position="201"/>
    </location>
</feature>
<dbReference type="HOGENOM" id="CLU_067094_0_0_5"/>
<organism evidence="3 4">
    <name type="scientific">Paracoccus aminophilus JCM 7686</name>
    <dbReference type="NCBI Taxonomy" id="1367847"/>
    <lineage>
        <taxon>Bacteria</taxon>
        <taxon>Pseudomonadati</taxon>
        <taxon>Pseudomonadota</taxon>
        <taxon>Alphaproteobacteria</taxon>
        <taxon>Rhodobacterales</taxon>
        <taxon>Paracoccaceae</taxon>
        <taxon>Paracoccus</taxon>
    </lineage>
</organism>
<dbReference type="AlphaFoldDB" id="S5YWS7"/>
<dbReference type="PANTHER" id="PTHR22911">
    <property type="entry name" value="ACYL-MALONYL CONDENSING ENZYME-RELATED"/>
    <property type="match status" value="1"/>
</dbReference>
<feature type="transmembrane region" description="Helical" evidence="1">
    <location>
        <begin position="71"/>
        <end position="90"/>
    </location>
</feature>
<feature type="transmembrane region" description="Helical" evidence="1">
    <location>
        <begin position="12"/>
        <end position="33"/>
    </location>
</feature>
<dbReference type="InterPro" id="IPR037185">
    <property type="entry name" value="EmrE-like"/>
</dbReference>
<feature type="transmembrane region" description="Helical" evidence="1">
    <location>
        <begin position="96"/>
        <end position="115"/>
    </location>
</feature>
<keyword evidence="1" id="KW-0472">Membrane</keyword>
<keyword evidence="1" id="KW-1133">Transmembrane helix</keyword>
<dbReference type="RefSeq" id="WP_020951299.1">
    <property type="nucleotide sequence ID" value="NC_022041.1"/>
</dbReference>
<evidence type="ECO:0000313" key="4">
    <source>
        <dbReference type="Proteomes" id="UP000015480"/>
    </source>
</evidence>
<dbReference type="PATRIC" id="fig|1367847.3.peg.2598"/>
<evidence type="ECO:0000313" key="3">
    <source>
        <dbReference type="EMBL" id="AGT09661.1"/>
    </source>
</evidence>